<name>A0ABW3K9N5_9BACT</name>
<evidence type="ECO:0000313" key="2">
    <source>
        <dbReference type="Proteomes" id="UP001597112"/>
    </source>
</evidence>
<evidence type="ECO:0000313" key="1">
    <source>
        <dbReference type="EMBL" id="MFD1002985.1"/>
    </source>
</evidence>
<comment type="caution">
    <text evidence="1">The sequence shown here is derived from an EMBL/GenBank/DDBJ whole genome shotgun (WGS) entry which is preliminary data.</text>
</comment>
<dbReference type="Proteomes" id="UP001597112">
    <property type="component" value="Unassembled WGS sequence"/>
</dbReference>
<reference evidence="2" key="1">
    <citation type="journal article" date="2019" name="Int. J. Syst. Evol. Microbiol.">
        <title>The Global Catalogue of Microorganisms (GCM) 10K type strain sequencing project: providing services to taxonomists for standard genome sequencing and annotation.</title>
        <authorList>
            <consortium name="The Broad Institute Genomics Platform"/>
            <consortium name="The Broad Institute Genome Sequencing Center for Infectious Disease"/>
            <person name="Wu L."/>
            <person name="Ma J."/>
        </authorList>
    </citation>
    <scope>NUCLEOTIDE SEQUENCE [LARGE SCALE GENOMIC DNA]</scope>
    <source>
        <strain evidence="2">CCUG 58938</strain>
    </source>
</reference>
<proteinExistence type="predicted"/>
<dbReference type="RefSeq" id="WP_377584978.1">
    <property type="nucleotide sequence ID" value="NZ_JBHTKA010000015.1"/>
</dbReference>
<protein>
    <submittedName>
        <fullName evidence="1">Uncharacterized protein</fullName>
    </submittedName>
</protein>
<sequence length="119" mass="13744">MDIQAFDKALQEIVKKRTDLEKIDYNNPKYDDLEEQLHDLEDAFSVKYGEYLEDVLQDVHDELCPDNDVLFPTAYIKGVPVEIDKYAGKETILTLEANPPRITLSIGKEKKKEVVWTAK</sequence>
<keyword evidence="2" id="KW-1185">Reference proteome</keyword>
<gene>
    <name evidence="1" type="ORF">ACFQ21_26910</name>
</gene>
<accession>A0ABW3K9N5</accession>
<dbReference type="EMBL" id="JBHTKA010000015">
    <property type="protein sequence ID" value="MFD1002985.1"/>
    <property type="molecule type" value="Genomic_DNA"/>
</dbReference>
<organism evidence="1 2">
    <name type="scientific">Ohtaekwangia kribbensis</name>
    <dbReference type="NCBI Taxonomy" id="688913"/>
    <lineage>
        <taxon>Bacteria</taxon>
        <taxon>Pseudomonadati</taxon>
        <taxon>Bacteroidota</taxon>
        <taxon>Cytophagia</taxon>
        <taxon>Cytophagales</taxon>
        <taxon>Fulvivirgaceae</taxon>
        <taxon>Ohtaekwangia</taxon>
    </lineage>
</organism>